<sequence length="188" mass="21123">MPKASEVKRGFVVEINRQVYIVQNIEVNNPSARGAATLYKMRFSQVPGGGKYEETFKGDEIIKEVEMQRRTVSYLYKEGDMYTFMDAEDYSQYLLSASVLEDQLPFLLDGMENLQVLLVEGQPVSLQLPSTVEMEILETPPAMKGSSATARTKTARFVTGLEVQVPEYLETGDRVKINTETGKFSSRA</sequence>
<dbReference type="Pfam" id="PF08207">
    <property type="entry name" value="EFP_N"/>
    <property type="match status" value="1"/>
</dbReference>
<protein>
    <recommendedName>
        <fullName evidence="2">Elongation factor P-like protein</fullName>
    </recommendedName>
</protein>
<feature type="domain" description="Elongation factor P C-terminal" evidence="3">
    <location>
        <begin position="132"/>
        <end position="187"/>
    </location>
</feature>
<gene>
    <name evidence="5" type="primary">yeiP</name>
    <name evidence="5" type="ORF">ACFFLH_15310</name>
</gene>
<reference evidence="5 6" key="1">
    <citation type="submission" date="2024-09" db="EMBL/GenBank/DDBJ databases">
        <authorList>
            <person name="Sun Q."/>
            <person name="Mori K."/>
        </authorList>
    </citation>
    <scope>NUCLEOTIDE SEQUENCE [LARGE SCALE GENOMIC DNA]</scope>
    <source>
        <strain evidence="5 6">ATCC 51285</strain>
    </source>
</reference>
<evidence type="ECO:0000259" key="3">
    <source>
        <dbReference type="SMART" id="SM00841"/>
    </source>
</evidence>
<dbReference type="InterPro" id="IPR013852">
    <property type="entry name" value="Transl_elong_P/YeiP_CS"/>
</dbReference>
<evidence type="ECO:0000259" key="4">
    <source>
        <dbReference type="SMART" id="SM01185"/>
    </source>
</evidence>
<dbReference type="Gene3D" id="2.30.30.30">
    <property type="match status" value="1"/>
</dbReference>
<dbReference type="InterPro" id="IPR011897">
    <property type="entry name" value="Transl_elong_p-like_YeiP"/>
</dbReference>
<dbReference type="Proteomes" id="UP001589628">
    <property type="component" value="Unassembled WGS sequence"/>
</dbReference>
<dbReference type="InterPro" id="IPR012340">
    <property type="entry name" value="NA-bd_OB-fold"/>
</dbReference>
<proteinExistence type="inferred from homology"/>
<dbReference type="Gene3D" id="2.40.50.140">
    <property type="entry name" value="Nucleic acid-binding proteins"/>
    <property type="match status" value="2"/>
</dbReference>
<comment type="similarity">
    <text evidence="1 2">Belongs to the elongation factor P family.</text>
</comment>
<dbReference type="NCBIfam" id="NF001810">
    <property type="entry name" value="PRK00529.1"/>
    <property type="match status" value="1"/>
</dbReference>
<name>A0ABV5ZET7_9GAMM</name>
<evidence type="ECO:0000313" key="5">
    <source>
        <dbReference type="EMBL" id="MFB9887782.1"/>
    </source>
</evidence>
<dbReference type="InterPro" id="IPR008991">
    <property type="entry name" value="Translation_prot_SH3-like_sf"/>
</dbReference>
<dbReference type="InterPro" id="IPR014722">
    <property type="entry name" value="Rib_uL2_dom2"/>
</dbReference>
<dbReference type="HAMAP" id="MF_00646">
    <property type="entry name" value="EFP"/>
    <property type="match status" value="1"/>
</dbReference>
<dbReference type="RefSeq" id="WP_027312604.1">
    <property type="nucleotide sequence ID" value="NZ_JAUESS010000012.1"/>
</dbReference>
<dbReference type="SMART" id="SM01185">
    <property type="entry name" value="EFP"/>
    <property type="match status" value="1"/>
</dbReference>
<dbReference type="CDD" id="cd04470">
    <property type="entry name" value="S1_EF-P_repeat_1"/>
    <property type="match status" value="1"/>
</dbReference>
<dbReference type="InterPro" id="IPR020599">
    <property type="entry name" value="Transl_elong_fac_P/YeiP"/>
</dbReference>
<dbReference type="SUPFAM" id="SSF50104">
    <property type="entry name" value="Translation proteins SH3-like domain"/>
    <property type="match status" value="1"/>
</dbReference>
<dbReference type="SMART" id="SM00841">
    <property type="entry name" value="Elong-fact-P_C"/>
    <property type="match status" value="1"/>
</dbReference>
<feature type="domain" description="Translation elongation factor P/YeiP central" evidence="4">
    <location>
        <begin position="69"/>
        <end position="124"/>
    </location>
</feature>
<dbReference type="Pfam" id="PF09285">
    <property type="entry name" value="Elong-fact-P_C"/>
    <property type="match status" value="1"/>
</dbReference>
<dbReference type="PANTHER" id="PTHR30053:SF14">
    <property type="entry name" value="TRANSLATION ELONGATION FACTOR KOW-LIKE DOMAIN-CONTAINING PROTEIN"/>
    <property type="match status" value="1"/>
</dbReference>
<dbReference type="InterPro" id="IPR013185">
    <property type="entry name" value="Transl_elong_KOW-like"/>
</dbReference>
<evidence type="ECO:0000256" key="1">
    <source>
        <dbReference type="ARBA" id="ARBA00009479"/>
    </source>
</evidence>
<dbReference type="SUPFAM" id="SSF50249">
    <property type="entry name" value="Nucleic acid-binding proteins"/>
    <property type="match status" value="2"/>
</dbReference>
<dbReference type="PIRSF" id="PIRSF005901">
    <property type="entry name" value="EF-P"/>
    <property type="match status" value="1"/>
</dbReference>
<dbReference type="PROSITE" id="PS01275">
    <property type="entry name" value="EFP"/>
    <property type="match status" value="1"/>
</dbReference>
<accession>A0ABV5ZET7</accession>
<comment type="caution">
    <text evidence="5">The sequence shown here is derived from an EMBL/GenBank/DDBJ whole genome shotgun (WGS) entry which is preliminary data.</text>
</comment>
<dbReference type="NCBIfam" id="NF003392">
    <property type="entry name" value="PRK04542.1"/>
    <property type="match status" value="1"/>
</dbReference>
<dbReference type="PANTHER" id="PTHR30053">
    <property type="entry name" value="ELONGATION FACTOR P"/>
    <property type="match status" value="1"/>
</dbReference>
<keyword evidence="6" id="KW-1185">Reference proteome</keyword>
<dbReference type="InterPro" id="IPR015365">
    <property type="entry name" value="Elong-fact-P_C"/>
</dbReference>
<dbReference type="InterPro" id="IPR001059">
    <property type="entry name" value="Transl_elong_P/YeiP_cen"/>
</dbReference>
<organism evidence="5 6">
    <name type="scientific">Balneatrix alpica</name>
    <dbReference type="NCBI Taxonomy" id="75684"/>
    <lineage>
        <taxon>Bacteria</taxon>
        <taxon>Pseudomonadati</taxon>
        <taxon>Pseudomonadota</taxon>
        <taxon>Gammaproteobacteria</taxon>
        <taxon>Oceanospirillales</taxon>
        <taxon>Balneatrichaceae</taxon>
        <taxon>Balneatrix</taxon>
    </lineage>
</organism>
<evidence type="ECO:0000256" key="2">
    <source>
        <dbReference type="HAMAP-Rule" id="MF_00646"/>
    </source>
</evidence>
<evidence type="ECO:0000313" key="6">
    <source>
        <dbReference type="Proteomes" id="UP001589628"/>
    </source>
</evidence>
<dbReference type="Pfam" id="PF01132">
    <property type="entry name" value="EFP"/>
    <property type="match status" value="1"/>
</dbReference>
<dbReference type="EMBL" id="JBHLZN010000006">
    <property type="protein sequence ID" value="MFB9887782.1"/>
    <property type="molecule type" value="Genomic_DNA"/>
</dbReference>